<dbReference type="PANTHER" id="PTHR30151">
    <property type="entry name" value="ALKANE SULFONATE ABC TRANSPORTER-RELATED, MEMBRANE SUBUNIT"/>
    <property type="match status" value="1"/>
</dbReference>
<dbReference type="eggNOG" id="COG0600">
    <property type="taxonomic scope" value="Bacteria"/>
</dbReference>
<dbReference type="InterPro" id="IPR000515">
    <property type="entry name" value="MetI-like"/>
</dbReference>
<feature type="transmembrane region" description="Helical" evidence="7">
    <location>
        <begin position="226"/>
        <end position="248"/>
    </location>
</feature>
<dbReference type="PIR" id="B96913">
    <property type="entry name" value="B96913"/>
</dbReference>
<evidence type="ECO:0000256" key="3">
    <source>
        <dbReference type="ARBA" id="ARBA00022475"/>
    </source>
</evidence>
<evidence type="ECO:0000313" key="10">
    <source>
        <dbReference type="Proteomes" id="UP000000814"/>
    </source>
</evidence>
<feature type="transmembrane region" description="Helical" evidence="7">
    <location>
        <begin position="75"/>
        <end position="93"/>
    </location>
</feature>
<dbReference type="GO" id="GO:0005886">
    <property type="term" value="C:plasma membrane"/>
    <property type="evidence" value="ECO:0007669"/>
    <property type="project" value="UniProtKB-SubCell"/>
</dbReference>
<dbReference type="STRING" id="272562.CA_C0108"/>
<dbReference type="RefSeq" id="WP_010963435.1">
    <property type="nucleotide sequence ID" value="NC_003030.1"/>
</dbReference>
<evidence type="ECO:0000256" key="1">
    <source>
        <dbReference type="ARBA" id="ARBA00004651"/>
    </source>
</evidence>
<protein>
    <submittedName>
        <fullName evidence="9">ABC-type probable sulfate transporter, permease protein</fullName>
    </submittedName>
</protein>
<reference evidence="9 10" key="1">
    <citation type="journal article" date="2001" name="J. Bacteriol.">
        <title>Genome sequence and comparative analysis of the solvent-producing bacterium Clostridium acetobutylicum.</title>
        <authorList>
            <person name="Nolling J."/>
            <person name="Breton G."/>
            <person name="Omelchenko M.V."/>
            <person name="Makarova K.S."/>
            <person name="Zeng Q."/>
            <person name="Gibson R."/>
            <person name="Lee H.M."/>
            <person name="Dubois J."/>
            <person name="Qiu D."/>
            <person name="Hitti J."/>
            <person name="Wolf Y.I."/>
            <person name="Tatusov R.L."/>
            <person name="Sabathe F."/>
            <person name="Doucette-Stamm L."/>
            <person name="Soucaille P."/>
            <person name="Daly M.J."/>
            <person name="Bennett G.N."/>
            <person name="Koonin E.V."/>
            <person name="Smith D.R."/>
        </authorList>
    </citation>
    <scope>NUCLEOTIDE SEQUENCE [LARGE SCALE GENOMIC DNA]</scope>
    <source>
        <strain evidence="10">ATCC 824 / DSM 792 / JCM 1419 / LMG 5710 / VKM B-1787</strain>
    </source>
</reference>
<evidence type="ECO:0000256" key="4">
    <source>
        <dbReference type="ARBA" id="ARBA00022692"/>
    </source>
</evidence>
<sequence>MQKRSTTVTGIFRRVLFYIILIAIWELIYKVFVDILGVWKAYTFPSPGEVYNALAYLVKDNTLFIATGASLTRLVIGYIIALFIGIALALVCIKYKYVDENLTPLMLGLQTLPSVCWIPFAILWYGIDERSIIFVTVVGSLFSIAISTISGVKNVNPIYVKAARTMGARGKNLYFDVVIPSALPEIISGMRQGWSFAWRALMAGEMLSATKGLGQVLTAGRELGDISQVMAVMIIIIAFGLIFDKLLFEKVEKNIRYKCGLEKKN</sequence>
<dbReference type="PROSITE" id="PS50928">
    <property type="entry name" value="ABC_TM1"/>
    <property type="match status" value="1"/>
</dbReference>
<evidence type="ECO:0000256" key="2">
    <source>
        <dbReference type="ARBA" id="ARBA00022448"/>
    </source>
</evidence>
<feature type="transmembrane region" description="Helical" evidence="7">
    <location>
        <begin position="173"/>
        <end position="194"/>
    </location>
</feature>
<evidence type="ECO:0000256" key="6">
    <source>
        <dbReference type="ARBA" id="ARBA00023136"/>
    </source>
</evidence>
<dbReference type="EMBL" id="AE001437">
    <property type="protein sequence ID" value="AAK78093.1"/>
    <property type="molecule type" value="Genomic_DNA"/>
</dbReference>
<gene>
    <name evidence="9" type="ordered locus">CA_C0108</name>
</gene>
<dbReference type="InterPro" id="IPR035906">
    <property type="entry name" value="MetI-like_sf"/>
</dbReference>
<keyword evidence="4 7" id="KW-0812">Transmembrane</keyword>
<evidence type="ECO:0000256" key="5">
    <source>
        <dbReference type="ARBA" id="ARBA00022989"/>
    </source>
</evidence>
<keyword evidence="5 7" id="KW-1133">Transmembrane helix</keyword>
<accession>Q97MT3</accession>
<dbReference type="GeneID" id="44996590"/>
<proteinExistence type="inferred from homology"/>
<keyword evidence="6 7" id="KW-0472">Membrane</keyword>
<dbReference type="Pfam" id="PF00528">
    <property type="entry name" value="BPD_transp_1"/>
    <property type="match status" value="1"/>
</dbReference>
<dbReference type="KEGG" id="cac:CA_C0108"/>
<name>Q97MT3_CLOAB</name>
<keyword evidence="2 7" id="KW-0813">Transport</keyword>
<dbReference type="Gene3D" id="1.10.3720.10">
    <property type="entry name" value="MetI-like"/>
    <property type="match status" value="1"/>
</dbReference>
<feature type="transmembrane region" description="Helical" evidence="7">
    <location>
        <begin position="132"/>
        <end position="152"/>
    </location>
</feature>
<organism evidence="9 10">
    <name type="scientific">Clostridium acetobutylicum (strain ATCC 824 / DSM 792 / JCM 1419 / IAM 19013 / LMG 5710 / NBRC 13948 / NRRL B-527 / VKM B-1787 / 2291 / W)</name>
    <dbReference type="NCBI Taxonomy" id="272562"/>
    <lineage>
        <taxon>Bacteria</taxon>
        <taxon>Bacillati</taxon>
        <taxon>Bacillota</taxon>
        <taxon>Clostridia</taxon>
        <taxon>Eubacteriales</taxon>
        <taxon>Clostridiaceae</taxon>
        <taxon>Clostridium</taxon>
    </lineage>
</organism>
<dbReference type="OrthoDB" id="9796361at2"/>
<comment type="subcellular location">
    <subcellularLocation>
        <location evidence="1 7">Cell membrane</location>
        <topology evidence="1 7">Multi-pass membrane protein</topology>
    </subcellularLocation>
</comment>
<comment type="similarity">
    <text evidence="7">Belongs to the binding-protein-dependent transport system permease family.</text>
</comment>
<dbReference type="GO" id="GO:0055085">
    <property type="term" value="P:transmembrane transport"/>
    <property type="evidence" value="ECO:0007669"/>
    <property type="project" value="InterPro"/>
</dbReference>
<dbReference type="AlphaFoldDB" id="Q97MT3"/>
<feature type="transmembrane region" description="Helical" evidence="7">
    <location>
        <begin position="105"/>
        <end position="126"/>
    </location>
</feature>
<dbReference type="PANTHER" id="PTHR30151:SF0">
    <property type="entry name" value="ABC TRANSPORTER PERMEASE PROTEIN MJ0413-RELATED"/>
    <property type="match status" value="1"/>
</dbReference>
<evidence type="ECO:0000256" key="7">
    <source>
        <dbReference type="RuleBase" id="RU363032"/>
    </source>
</evidence>
<dbReference type="CDD" id="cd06261">
    <property type="entry name" value="TM_PBP2"/>
    <property type="match status" value="1"/>
</dbReference>
<dbReference type="PATRIC" id="fig|272562.8.peg.292"/>
<evidence type="ECO:0000259" key="8">
    <source>
        <dbReference type="PROSITE" id="PS50928"/>
    </source>
</evidence>
<keyword evidence="10" id="KW-1185">Reference proteome</keyword>
<dbReference type="SUPFAM" id="SSF161098">
    <property type="entry name" value="MetI-like"/>
    <property type="match status" value="1"/>
</dbReference>
<dbReference type="HOGENOM" id="CLU_046113_1_4_9"/>
<keyword evidence="3" id="KW-1003">Cell membrane</keyword>
<evidence type="ECO:0000313" key="9">
    <source>
        <dbReference type="EMBL" id="AAK78093.1"/>
    </source>
</evidence>
<feature type="transmembrane region" description="Helical" evidence="7">
    <location>
        <begin position="12"/>
        <end position="32"/>
    </location>
</feature>
<dbReference type="Proteomes" id="UP000000814">
    <property type="component" value="Chromosome"/>
</dbReference>
<feature type="domain" description="ABC transmembrane type-1" evidence="8">
    <location>
        <begin position="67"/>
        <end position="247"/>
    </location>
</feature>